<protein>
    <recommendedName>
        <fullName evidence="1">endopeptidase La</fullName>
        <ecNumber evidence="1">3.4.21.53</ecNumber>
    </recommendedName>
</protein>
<dbReference type="GO" id="GO:0004176">
    <property type="term" value="F:ATP-dependent peptidase activity"/>
    <property type="evidence" value="ECO:0007669"/>
    <property type="project" value="UniProtKB-UniRule"/>
</dbReference>
<dbReference type="InterPro" id="IPR027065">
    <property type="entry name" value="Lon_Prtase"/>
</dbReference>
<dbReference type="RefSeq" id="WP_154613240.1">
    <property type="nucleotide sequence ID" value="NZ_CP053660.1"/>
</dbReference>
<dbReference type="Pfam" id="PF05362">
    <property type="entry name" value="Lon_C"/>
    <property type="match status" value="1"/>
</dbReference>
<comment type="caution">
    <text evidence="2">The sequence shown here is derived from an EMBL/GenBank/DDBJ whole genome shotgun (WGS) entry which is preliminary data.</text>
</comment>
<dbReference type="EMBL" id="WLCI01000008">
    <property type="protein sequence ID" value="MTB95169.1"/>
    <property type="molecule type" value="Genomic_DNA"/>
</dbReference>
<dbReference type="InterPro" id="IPR001478">
    <property type="entry name" value="PDZ"/>
</dbReference>
<dbReference type="InterPro" id="IPR036034">
    <property type="entry name" value="PDZ_sf"/>
</dbReference>
<dbReference type="InterPro" id="IPR014721">
    <property type="entry name" value="Ribsml_uS5_D2-typ_fold_subgr"/>
</dbReference>
<evidence type="ECO:0000313" key="2">
    <source>
        <dbReference type="EMBL" id="MTB95169.1"/>
    </source>
</evidence>
<dbReference type="PROSITE" id="PS50106">
    <property type="entry name" value="PDZ"/>
    <property type="match status" value="1"/>
</dbReference>
<gene>
    <name evidence="2" type="ORF">GGQ22_08715</name>
</gene>
<sequence>MTQRTLAALLAVPLVVALLVAAARTPLPYVTYEPGLTVDVLGEDGGSEIVEIDGEQTYRDDGELRMTTVFVSRPNAEVSLFEVLGDWLSDEDAVYPYDAVYEQGTTDEQNREEGAVDMVTSQDVATAVALQELGYDVEPAVEVLLVSKDTPADGKLQTGDVFLEANGTEIEEPQDLVDAVQATPEGEPVTFRVLRKGEERTVEVVPELVDGTPQVGVRLGTGYTFPFEVEVKVDPAIGGPSAGLMFSLGIYDTLTEGSLTGGKTVAGTGTIDPEGKVGPIGGIQQKIVGARDAGAELFLVPPDNCADALGAPNEDMRLVRAETMHDAVEAIEAWVKDPDAKLPSCED</sequence>
<dbReference type="InterPro" id="IPR020568">
    <property type="entry name" value="Ribosomal_Su5_D2-typ_SF"/>
</dbReference>
<reference evidence="2 3" key="1">
    <citation type="submission" date="2019-10" db="EMBL/GenBank/DDBJ databases">
        <title>Nocardioides novel species isolated from the excrement of Marmot.</title>
        <authorList>
            <person name="Zhang G."/>
        </authorList>
    </citation>
    <scope>NUCLEOTIDE SEQUENCE [LARGE SCALE GENOMIC DNA]</scope>
    <source>
        <strain evidence="3">zg-579</strain>
    </source>
</reference>
<dbReference type="SUPFAM" id="SSF50156">
    <property type="entry name" value="PDZ domain-like"/>
    <property type="match status" value="1"/>
</dbReference>
<dbReference type="GO" id="GO:0030163">
    <property type="term" value="P:protein catabolic process"/>
    <property type="evidence" value="ECO:0007669"/>
    <property type="project" value="InterPro"/>
</dbReference>
<evidence type="ECO:0000256" key="1">
    <source>
        <dbReference type="PROSITE-ProRule" id="PRU01122"/>
    </source>
</evidence>
<name>A0A6I3J8W2_9ACTN</name>
<organism evidence="2 3">
    <name type="scientific">Nocardioides marmotae</name>
    <dbReference type="NCBI Taxonomy" id="2663857"/>
    <lineage>
        <taxon>Bacteria</taxon>
        <taxon>Bacillati</taxon>
        <taxon>Actinomycetota</taxon>
        <taxon>Actinomycetes</taxon>
        <taxon>Propionibacteriales</taxon>
        <taxon>Nocardioidaceae</taxon>
        <taxon>Nocardioides</taxon>
    </lineage>
</organism>
<feature type="active site" evidence="1">
    <location>
        <position position="286"/>
    </location>
</feature>
<evidence type="ECO:0000313" key="3">
    <source>
        <dbReference type="Proteomes" id="UP000433406"/>
    </source>
</evidence>
<comment type="catalytic activity">
    <reaction evidence="1">
        <text>Hydrolysis of proteins in presence of ATP.</text>
        <dbReference type="EC" id="3.4.21.53"/>
    </reaction>
</comment>
<dbReference type="GO" id="GO:0006508">
    <property type="term" value="P:proteolysis"/>
    <property type="evidence" value="ECO:0007669"/>
    <property type="project" value="UniProtKB-KW"/>
</dbReference>
<dbReference type="InterPro" id="IPR008269">
    <property type="entry name" value="Lon_proteolytic"/>
</dbReference>
<keyword evidence="1" id="KW-0720">Serine protease</keyword>
<dbReference type="Pfam" id="PF13180">
    <property type="entry name" value="PDZ_2"/>
    <property type="match status" value="1"/>
</dbReference>
<dbReference type="AlphaFoldDB" id="A0A6I3J8W2"/>
<keyword evidence="3" id="KW-1185">Reference proteome</keyword>
<dbReference type="PROSITE" id="PS51786">
    <property type="entry name" value="LON_PROTEOLYTIC"/>
    <property type="match status" value="1"/>
</dbReference>
<dbReference type="Proteomes" id="UP000433406">
    <property type="component" value="Unassembled WGS sequence"/>
</dbReference>
<dbReference type="Gene3D" id="3.30.230.10">
    <property type="match status" value="1"/>
</dbReference>
<feature type="active site" evidence="1">
    <location>
        <position position="241"/>
    </location>
</feature>
<dbReference type="GO" id="GO:0004252">
    <property type="term" value="F:serine-type endopeptidase activity"/>
    <property type="evidence" value="ECO:0007669"/>
    <property type="project" value="UniProtKB-UniRule"/>
</dbReference>
<accession>A0A6I3J8W2</accession>
<comment type="similarity">
    <text evidence="1">Belongs to the peptidase S16 family.</text>
</comment>
<dbReference type="SUPFAM" id="SSF54211">
    <property type="entry name" value="Ribosomal protein S5 domain 2-like"/>
    <property type="match status" value="1"/>
</dbReference>
<dbReference type="EC" id="3.4.21.53" evidence="1"/>
<dbReference type="Gene3D" id="2.30.42.10">
    <property type="match status" value="1"/>
</dbReference>
<keyword evidence="1" id="KW-0378">Hydrolase</keyword>
<dbReference type="PANTHER" id="PTHR10046">
    <property type="entry name" value="ATP DEPENDENT LON PROTEASE FAMILY MEMBER"/>
    <property type="match status" value="1"/>
</dbReference>
<dbReference type="GO" id="GO:0005524">
    <property type="term" value="F:ATP binding"/>
    <property type="evidence" value="ECO:0007669"/>
    <property type="project" value="InterPro"/>
</dbReference>
<keyword evidence="1" id="KW-0645">Protease</keyword>
<proteinExistence type="inferred from homology"/>